<reference evidence="3 4" key="1">
    <citation type="submission" date="2019-10" db="EMBL/GenBank/DDBJ databases">
        <title>Rubrobacter sp nov SCSIO 52090 isolated from a deep-sea sediment in the South China Sea.</title>
        <authorList>
            <person name="Chen R.W."/>
        </authorList>
    </citation>
    <scope>NUCLEOTIDE SEQUENCE [LARGE SCALE GENOMIC DNA]</scope>
    <source>
        <strain evidence="3 4">SCSIO 52909</strain>
    </source>
</reference>
<dbReference type="GO" id="GO:0016747">
    <property type="term" value="F:acyltransferase activity, transferring groups other than amino-acyl groups"/>
    <property type="evidence" value="ECO:0007669"/>
    <property type="project" value="InterPro"/>
</dbReference>
<dbReference type="Gene3D" id="3.40.630.90">
    <property type="match status" value="1"/>
</dbReference>
<dbReference type="CDD" id="cd04301">
    <property type="entry name" value="NAT_SF"/>
    <property type="match status" value="1"/>
</dbReference>
<protein>
    <submittedName>
        <fullName evidence="3">GNAT family N-acetyltransferase</fullName>
    </submittedName>
</protein>
<dbReference type="Proteomes" id="UP000501452">
    <property type="component" value="Chromosome"/>
</dbReference>
<evidence type="ECO:0000313" key="4">
    <source>
        <dbReference type="Proteomes" id="UP000501452"/>
    </source>
</evidence>
<dbReference type="SUPFAM" id="SSF55729">
    <property type="entry name" value="Acyl-CoA N-acyltransferases (Nat)"/>
    <property type="match status" value="1"/>
</dbReference>
<dbReference type="RefSeq" id="WP_166179603.1">
    <property type="nucleotide sequence ID" value="NZ_CP045119.1"/>
</dbReference>
<dbReference type="InterPro" id="IPR041496">
    <property type="entry name" value="YitH/HolE_GNAT"/>
</dbReference>
<dbReference type="Pfam" id="PF18014">
    <property type="entry name" value="Acetyltransf_18"/>
    <property type="match status" value="1"/>
</dbReference>
<dbReference type="KEGG" id="rub:GBA63_21495"/>
<sequence length="317" mass="34500">MQPFTTKEDLEVDATYDRNGLLNKTGPGVRIRQMDDADLERILELRSVVRWSADPRAFDLLRGVRDARWFVAESPGGSLVGMVGAVPLGSIGVLCHLAVHDGHRRLGLGADLSSWAVAYLKSRGARTVRLYATRQAEGLYRSLGFRASAARTIYRLDGPRGRPRAFEEAGGNRVETLAFADLPELYGVDRWSYGADRSPLIFATLRLHPGEGLVARDSSGGIKGYLIRSAGTDAMRLGPFVAAGPDVARLLLARALRETGPAPVRVIVPGPATSPAHALLREFGFEGRKDRLRMELGGPLDRPDGLEHYGTTPYMAT</sequence>
<organism evidence="3 4">
    <name type="scientific">Rubrobacter tropicus</name>
    <dbReference type="NCBI Taxonomy" id="2653851"/>
    <lineage>
        <taxon>Bacteria</taxon>
        <taxon>Bacillati</taxon>
        <taxon>Actinomycetota</taxon>
        <taxon>Rubrobacteria</taxon>
        <taxon>Rubrobacterales</taxon>
        <taxon>Rubrobacteraceae</taxon>
        <taxon>Rubrobacter</taxon>
    </lineage>
</organism>
<accession>A0A6G8QEL3</accession>
<dbReference type="PANTHER" id="PTHR47237">
    <property type="entry name" value="SLL0310 PROTEIN"/>
    <property type="match status" value="1"/>
</dbReference>
<dbReference type="PROSITE" id="PS51186">
    <property type="entry name" value="GNAT"/>
    <property type="match status" value="1"/>
</dbReference>
<evidence type="ECO:0000313" key="3">
    <source>
        <dbReference type="EMBL" id="QIN84930.1"/>
    </source>
</evidence>
<dbReference type="PANTHER" id="PTHR47237:SF2">
    <property type="entry name" value="BLL4206 PROTEIN"/>
    <property type="match status" value="1"/>
</dbReference>
<proteinExistence type="predicted"/>
<dbReference type="InterPro" id="IPR052729">
    <property type="entry name" value="Acyl/Acetyltrans_Enzymes"/>
</dbReference>
<keyword evidence="4" id="KW-1185">Reference proteome</keyword>
<evidence type="ECO:0000259" key="2">
    <source>
        <dbReference type="PROSITE" id="PS51186"/>
    </source>
</evidence>
<gene>
    <name evidence="3" type="ORF">GBA63_21495</name>
</gene>
<dbReference type="AlphaFoldDB" id="A0A6G8QEL3"/>
<feature type="domain" description="N-acetyltransferase" evidence="2">
    <location>
        <begin position="29"/>
        <end position="165"/>
    </location>
</feature>
<dbReference type="Pfam" id="PF13508">
    <property type="entry name" value="Acetyltransf_7"/>
    <property type="match status" value="1"/>
</dbReference>
<evidence type="ECO:0000256" key="1">
    <source>
        <dbReference type="SAM" id="MobiDB-lite"/>
    </source>
</evidence>
<name>A0A6G8QEL3_9ACTN</name>
<feature type="region of interest" description="Disordered" evidence="1">
    <location>
        <begin position="296"/>
        <end position="317"/>
    </location>
</feature>
<dbReference type="InterPro" id="IPR016181">
    <property type="entry name" value="Acyl_CoA_acyltransferase"/>
</dbReference>
<dbReference type="InterPro" id="IPR000182">
    <property type="entry name" value="GNAT_dom"/>
</dbReference>
<keyword evidence="3" id="KW-0808">Transferase</keyword>
<dbReference type="EMBL" id="CP045119">
    <property type="protein sequence ID" value="QIN84930.1"/>
    <property type="molecule type" value="Genomic_DNA"/>
</dbReference>
<dbReference type="Gene3D" id="3.40.630.30">
    <property type="match status" value="1"/>
</dbReference>